<name>A0A2H4J5Q5_9CAUD</name>
<sequence length="96" mass="11061">MKKVYTLEFLDGSTIDIFDETVISGVVNCDGEKTFYSKVVYEDNWNGDHNSPKSLSTYHVHVGIMGFYTSVDMFFIQDDRYDDKAFMTSSIKSIQF</sequence>
<proteinExistence type="predicted"/>
<dbReference type="EMBL" id="MF417889">
    <property type="protein sequence ID" value="ASN69353.1"/>
    <property type="molecule type" value="Genomic_DNA"/>
</dbReference>
<protein>
    <submittedName>
        <fullName evidence="1">Uncharacterized protein</fullName>
    </submittedName>
</protein>
<organism evidence="1">
    <name type="scientific">uncultured Caudovirales phage</name>
    <dbReference type="NCBI Taxonomy" id="2100421"/>
    <lineage>
        <taxon>Viruses</taxon>
        <taxon>Duplodnaviria</taxon>
        <taxon>Heunggongvirae</taxon>
        <taxon>Uroviricota</taxon>
        <taxon>Caudoviricetes</taxon>
        <taxon>Peduoviridae</taxon>
        <taxon>Maltschvirus</taxon>
        <taxon>Maltschvirus maltsch</taxon>
    </lineage>
</organism>
<accession>A0A2H4J5Q5</accession>
<gene>
    <name evidence="1" type="ORF">10S14_31</name>
</gene>
<evidence type="ECO:0000313" key="1">
    <source>
        <dbReference type="EMBL" id="ASN69353.1"/>
    </source>
</evidence>
<reference evidence="1" key="1">
    <citation type="submission" date="2017-06" db="EMBL/GenBank/DDBJ databases">
        <title>Novel phages from South African skin metaviromes.</title>
        <authorList>
            <person name="van Zyl L.J."/>
            <person name="Abrahams Y."/>
            <person name="Stander E.A."/>
            <person name="Kirby B.M."/>
            <person name="Clavaud C."/>
            <person name="Farcet C."/>
            <person name="Breton L."/>
            <person name="Trindade M.I."/>
        </authorList>
    </citation>
    <scope>NUCLEOTIDE SEQUENCE</scope>
</reference>